<reference evidence="1" key="1">
    <citation type="submission" date="2020-05" db="EMBL/GenBank/DDBJ databases">
        <authorList>
            <person name="Chiriac C."/>
            <person name="Salcher M."/>
            <person name="Ghai R."/>
            <person name="Kavagutti S V."/>
        </authorList>
    </citation>
    <scope>NUCLEOTIDE SEQUENCE</scope>
</reference>
<name>A0A6J5SIH8_9CAUD</name>
<evidence type="ECO:0008006" key="2">
    <source>
        <dbReference type="Google" id="ProtNLM"/>
    </source>
</evidence>
<organism evidence="1">
    <name type="scientific">uncultured Caudovirales phage</name>
    <dbReference type="NCBI Taxonomy" id="2100421"/>
    <lineage>
        <taxon>Viruses</taxon>
        <taxon>Duplodnaviria</taxon>
        <taxon>Heunggongvirae</taxon>
        <taxon>Uroviricota</taxon>
        <taxon>Caudoviricetes</taxon>
        <taxon>Peduoviridae</taxon>
        <taxon>Maltschvirus</taxon>
        <taxon>Maltschvirus maltsch</taxon>
    </lineage>
</organism>
<proteinExistence type="predicted"/>
<dbReference type="InterPro" id="IPR011604">
    <property type="entry name" value="PDDEXK-like_dom_sf"/>
</dbReference>
<evidence type="ECO:0000313" key="1">
    <source>
        <dbReference type="EMBL" id="CAB4214180.1"/>
    </source>
</evidence>
<accession>A0A6J5SIH8</accession>
<sequence>MVIRLLRNFLIAAHHITKGQVVMIKYNDPLIDIIFNNVVAEAEKEPKRKYIGASSIGDRCYRRLWLQFYKPETAAPAPATLTLAANDGHRSELIMAGYLQAIPGIDLKTHKADGTQYGFSDHGGYFKGHFDGIISGLPEIPRTTCIWEHKSKNHRLYDELTKLKDKNPIGEVLRMWDYTYYCQAVIYMHYAELSTHYMTVSAAGMRNFQSVITYANPEFAEGLIQKAARIIDMESPPIGISQTPSWWECKMCKFNKECFKNER</sequence>
<dbReference type="EMBL" id="LR797414">
    <property type="protein sequence ID" value="CAB4214180.1"/>
    <property type="molecule type" value="Genomic_DNA"/>
</dbReference>
<protein>
    <recommendedName>
        <fullName evidence="2">PD-(D/E)XK nuclease superfamily</fullName>
    </recommendedName>
</protein>
<gene>
    <name evidence="1" type="ORF">UFOVP1454_25</name>
</gene>
<dbReference type="Gene3D" id="3.90.320.10">
    <property type="match status" value="1"/>
</dbReference>